<dbReference type="InterPro" id="IPR001584">
    <property type="entry name" value="Integrase_cat-core"/>
</dbReference>
<dbReference type="InterPro" id="IPR036397">
    <property type="entry name" value="RNaseH_sf"/>
</dbReference>
<dbReference type="AlphaFoldDB" id="A0A6H5J5A1"/>
<feature type="domain" description="Integrase catalytic" evidence="1">
    <location>
        <begin position="162"/>
        <end position="358"/>
    </location>
</feature>
<dbReference type="Gene3D" id="3.30.420.10">
    <property type="entry name" value="Ribonuclease H-like superfamily/Ribonuclease H"/>
    <property type="match status" value="1"/>
</dbReference>
<dbReference type="GO" id="GO:0015074">
    <property type="term" value="P:DNA integration"/>
    <property type="evidence" value="ECO:0007669"/>
    <property type="project" value="InterPro"/>
</dbReference>
<dbReference type="InterPro" id="IPR041588">
    <property type="entry name" value="Integrase_H2C2"/>
</dbReference>
<accession>A0A6H5J5A1</accession>
<dbReference type="Pfam" id="PF17921">
    <property type="entry name" value="Integrase_H2C2"/>
    <property type="match status" value="1"/>
</dbReference>
<dbReference type="GO" id="GO:0003676">
    <property type="term" value="F:nucleic acid binding"/>
    <property type="evidence" value="ECO:0007669"/>
    <property type="project" value="InterPro"/>
</dbReference>
<dbReference type="PROSITE" id="PS50994">
    <property type="entry name" value="INTEGRASE"/>
    <property type="match status" value="1"/>
</dbReference>
<sequence length="410" mass="46365">MYLQVRLHPDDWKLQSILWREDPNQEIDHYVLTTVTFVCGPSAFLANRTLRRLAEDDGDKFPLAPPIIHNEMNGLLCVGGRLRYANISENRKHPIILPATSRLVTLLIDYMHQKMFHGGIHLIATHLRQLYWIPRLKVVLNARLRRCIVCLRYGAETAFQRMADLPAARVNQCRSFEEAGLDYAGPFPIKASRHRGNYSYKGYFAIFVCMATKAVHLEAVSSYDTKSFLAAFRRFISRRGPCRHLYSDRGTNFVGADAELRRLHSQESGFYKSICAQLRDKHNTTWHFNPPSSPHFGGLWESGVKSVKYHSKRMVGDDLFTFEEFSTLLAQIEAILNSRPLTPLSDTFEPDAVLTPAHPLIGESSVVIAEPPITGKKIELVGAMATCDSDHTSLLGTLVQRVSTLLAETK</sequence>
<reference evidence="2 3" key="1">
    <citation type="submission" date="2020-02" db="EMBL/GenBank/DDBJ databases">
        <authorList>
            <person name="Ferguson B K."/>
        </authorList>
    </citation>
    <scope>NUCLEOTIDE SEQUENCE [LARGE SCALE GENOMIC DNA]</scope>
</reference>
<dbReference type="SUPFAM" id="SSF53098">
    <property type="entry name" value="Ribonuclease H-like"/>
    <property type="match status" value="1"/>
</dbReference>
<gene>
    <name evidence="2" type="ORF">TBRA_LOCUS16454</name>
</gene>
<dbReference type="InterPro" id="IPR012337">
    <property type="entry name" value="RNaseH-like_sf"/>
</dbReference>
<evidence type="ECO:0000259" key="1">
    <source>
        <dbReference type="PROSITE" id="PS50994"/>
    </source>
</evidence>
<dbReference type="PANTHER" id="PTHR47331">
    <property type="entry name" value="PHD-TYPE DOMAIN-CONTAINING PROTEIN"/>
    <property type="match status" value="1"/>
</dbReference>
<organism evidence="2 3">
    <name type="scientific">Trichogramma brassicae</name>
    <dbReference type="NCBI Taxonomy" id="86971"/>
    <lineage>
        <taxon>Eukaryota</taxon>
        <taxon>Metazoa</taxon>
        <taxon>Ecdysozoa</taxon>
        <taxon>Arthropoda</taxon>
        <taxon>Hexapoda</taxon>
        <taxon>Insecta</taxon>
        <taxon>Pterygota</taxon>
        <taxon>Neoptera</taxon>
        <taxon>Endopterygota</taxon>
        <taxon>Hymenoptera</taxon>
        <taxon>Apocrita</taxon>
        <taxon>Proctotrupomorpha</taxon>
        <taxon>Chalcidoidea</taxon>
        <taxon>Trichogrammatidae</taxon>
        <taxon>Trichogramma</taxon>
    </lineage>
</organism>
<name>A0A6H5J5A1_9HYME</name>
<protein>
    <recommendedName>
        <fullName evidence="1">Integrase catalytic domain-containing protein</fullName>
    </recommendedName>
</protein>
<dbReference type="Proteomes" id="UP000479190">
    <property type="component" value="Unassembled WGS sequence"/>
</dbReference>
<proteinExistence type="predicted"/>
<evidence type="ECO:0000313" key="2">
    <source>
        <dbReference type="EMBL" id="CAB0044881.1"/>
    </source>
</evidence>
<evidence type="ECO:0000313" key="3">
    <source>
        <dbReference type="Proteomes" id="UP000479190"/>
    </source>
</evidence>
<dbReference type="OrthoDB" id="7543599at2759"/>
<keyword evidence="3" id="KW-1185">Reference proteome</keyword>
<dbReference type="EMBL" id="CADCXV010001502">
    <property type="protein sequence ID" value="CAB0044881.1"/>
    <property type="molecule type" value="Genomic_DNA"/>
</dbReference>